<dbReference type="KEGG" id="ise:JBKA6_1279"/>
<dbReference type="NCBIfam" id="TIGR00121">
    <property type="entry name" value="birA_ligase"/>
    <property type="match status" value="1"/>
</dbReference>
<dbReference type="AlphaFoldDB" id="A0A1J1E5G6"/>
<evidence type="ECO:0000256" key="1">
    <source>
        <dbReference type="ARBA" id="ARBA00022598"/>
    </source>
</evidence>
<sequence>MVRDEYLQEWSVVRADYQSQGKGQMSNKWLSDPYKNLLCSILLKPNFLNIGSQFMLNMVVSLGIFKSLSQYVDNVKIKWPNDIYVNSKKIGGILIENTCVSKKITSSIVGIGINVNQEKFDNSLRATSIKKETNTNLDLEFFLEDILSHIRAYYNRLCKSDTLNIYQEYEDSLFQIGENKLYKTPDGDVFSGCIKGIDTSGRLKINTDAGSTLTFSNKEVIFIL</sequence>
<name>A0A1J1E5G6_9FLAO</name>
<evidence type="ECO:0000313" key="4">
    <source>
        <dbReference type="Proteomes" id="UP000243197"/>
    </source>
</evidence>
<proteinExistence type="predicted"/>
<dbReference type="PANTHER" id="PTHR12835">
    <property type="entry name" value="BIOTIN PROTEIN LIGASE"/>
    <property type="match status" value="1"/>
</dbReference>
<dbReference type="EMBL" id="AP014564">
    <property type="protein sequence ID" value="BAV95292.1"/>
    <property type="molecule type" value="Genomic_DNA"/>
</dbReference>
<dbReference type="SUPFAM" id="SSF55681">
    <property type="entry name" value="Class II aaRS and biotin synthetases"/>
    <property type="match status" value="1"/>
</dbReference>
<gene>
    <name evidence="3" type="ORF">JBKA6_1279</name>
</gene>
<protein>
    <submittedName>
        <fullName evidence="3">Biotin-[acetyl-CoA-carboxylase] ligase</fullName>
    </submittedName>
</protein>
<keyword evidence="1 3" id="KW-0436">Ligase</keyword>
<dbReference type="Proteomes" id="UP000243197">
    <property type="component" value="Chromosome"/>
</dbReference>
<dbReference type="Gene3D" id="3.30.930.10">
    <property type="entry name" value="Bira Bifunctional Protein, Domain 2"/>
    <property type="match status" value="1"/>
</dbReference>
<accession>A0A1J1E5G6</accession>
<dbReference type="InterPro" id="IPR004408">
    <property type="entry name" value="Biotin_CoA_COase_ligase"/>
</dbReference>
<keyword evidence="4" id="KW-1185">Reference proteome</keyword>
<dbReference type="Pfam" id="PF03099">
    <property type="entry name" value="BPL_LplA_LipB"/>
    <property type="match status" value="1"/>
</dbReference>
<reference evidence="3 4" key="1">
    <citation type="submission" date="2014-03" db="EMBL/GenBank/DDBJ databases">
        <title>complete genome sequence of Flavobacteriaceae bacterium JBKA-6.</title>
        <authorList>
            <person name="Takano T."/>
            <person name="Nakamura Y."/>
            <person name="Takuma S."/>
            <person name="Yasuike M."/>
            <person name="Matsuyama T."/>
            <person name="Sakai T."/>
            <person name="Fujiwara A."/>
            <person name="Kimoto K."/>
            <person name="Fukuda Y."/>
            <person name="Kondo H."/>
            <person name="Hirono I."/>
            <person name="Nakayasu C."/>
        </authorList>
    </citation>
    <scope>NUCLEOTIDE SEQUENCE [LARGE SCALE GENOMIC DNA]</scope>
    <source>
        <strain evidence="3 4">JBKA-6</strain>
    </source>
</reference>
<evidence type="ECO:0000313" key="3">
    <source>
        <dbReference type="EMBL" id="BAV95292.1"/>
    </source>
</evidence>
<dbReference type="CDD" id="cd16442">
    <property type="entry name" value="BPL"/>
    <property type="match status" value="1"/>
</dbReference>
<organism evidence="3 4">
    <name type="scientific">Ichthyobacterium seriolicida</name>
    <dbReference type="NCBI Taxonomy" id="242600"/>
    <lineage>
        <taxon>Bacteria</taxon>
        <taxon>Pseudomonadati</taxon>
        <taxon>Bacteroidota</taxon>
        <taxon>Flavobacteriia</taxon>
        <taxon>Flavobacteriales</taxon>
        <taxon>Ichthyobacteriaceae</taxon>
        <taxon>Ichthyobacterium</taxon>
    </lineage>
</organism>
<dbReference type="GO" id="GO:0004077">
    <property type="term" value="F:biotin--[biotin carboxyl-carrier protein] ligase activity"/>
    <property type="evidence" value="ECO:0007669"/>
    <property type="project" value="InterPro"/>
</dbReference>
<dbReference type="PROSITE" id="PS51733">
    <property type="entry name" value="BPL_LPL_CATALYTIC"/>
    <property type="match status" value="1"/>
</dbReference>
<dbReference type="InterPro" id="IPR004143">
    <property type="entry name" value="BPL_LPL_catalytic"/>
</dbReference>
<dbReference type="GO" id="GO:0005737">
    <property type="term" value="C:cytoplasm"/>
    <property type="evidence" value="ECO:0007669"/>
    <property type="project" value="TreeGrafter"/>
</dbReference>
<feature type="domain" description="BPL/LPL catalytic" evidence="2">
    <location>
        <begin position="1"/>
        <end position="158"/>
    </location>
</feature>
<evidence type="ECO:0000259" key="2">
    <source>
        <dbReference type="PROSITE" id="PS51733"/>
    </source>
</evidence>
<dbReference type="InterPro" id="IPR045864">
    <property type="entry name" value="aa-tRNA-synth_II/BPL/LPL"/>
</dbReference>
<dbReference type="PANTHER" id="PTHR12835:SF5">
    <property type="entry name" value="BIOTIN--PROTEIN LIGASE"/>
    <property type="match status" value="1"/>
</dbReference>